<evidence type="ECO:0000313" key="2">
    <source>
        <dbReference type="Proteomes" id="UP000499080"/>
    </source>
</evidence>
<gene>
    <name evidence="1" type="ORF">AVEN_244579_1</name>
</gene>
<name>A0A4Y2AQR0_ARAVE</name>
<dbReference type="AlphaFoldDB" id="A0A4Y2AQR0"/>
<accession>A0A4Y2AQR0</accession>
<organism evidence="1 2">
    <name type="scientific">Araneus ventricosus</name>
    <name type="common">Orbweaver spider</name>
    <name type="synonym">Epeira ventricosa</name>
    <dbReference type="NCBI Taxonomy" id="182803"/>
    <lineage>
        <taxon>Eukaryota</taxon>
        <taxon>Metazoa</taxon>
        <taxon>Ecdysozoa</taxon>
        <taxon>Arthropoda</taxon>
        <taxon>Chelicerata</taxon>
        <taxon>Arachnida</taxon>
        <taxon>Araneae</taxon>
        <taxon>Araneomorphae</taxon>
        <taxon>Entelegynae</taxon>
        <taxon>Araneoidea</taxon>
        <taxon>Araneidae</taxon>
        <taxon>Araneus</taxon>
    </lineage>
</organism>
<protein>
    <submittedName>
        <fullName evidence="1">Uncharacterized protein</fullName>
    </submittedName>
</protein>
<dbReference type="Proteomes" id="UP000499080">
    <property type="component" value="Unassembled WGS sequence"/>
</dbReference>
<keyword evidence="2" id="KW-1185">Reference proteome</keyword>
<comment type="caution">
    <text evidence="1">The sequence shown here is derived from an EMBL/GenBank/DDBJ whole genome shotgun (WGS) entry which is preliminary data.</text>
</comment>
<sequence length="103" mass="11815">MQATELAHCGFVRLPFYNGSEKIFVLWAKAEANHVTLLEHLSKNICPFNRFYCHNGIRGGSAFYLRILGTRRSFDPDKSDFLRSFFLEAVSVLFLAAHQSLQM</sequence>
<dbReference type="EMBL" id="BGPR01081161">
    <property type="protein sequence ID" value="GBL81847.1"/>
    <property type="molecule type" value="Genomic_DNA"/>
</dbReference>
<evidence type="ECO:0000313" key="1">
    <source>
        <dbReference type="EMBL" id="GBL81847.1"/>
    </source>
</evidence>
<reference evidence="1 2" key="1">
    <citation type="journal article" date="2019" name="Sci. Rep.">
        <title>Orb-weaving spider Araneus ventricosus genome elucidates the spidroin gene catalogue.</title>
        <authorList>
            <person name="Kono N."/>
            <person name="Nakamura H."/>
            <person name="Ohtoshi R."/>
            <person name="Moran D.A.P."/>
            <person name="Shinohara A."/>
            <person name="Yoshida Y."/>
            <person name="Fujiwara M."/>
            <person name="Mori M."/>
            <person name="Tomita M."/>
            <person name="Arakawa K."/>
        </authorList>
    </citation>
    <scope>NUCLEOTIDE SEQUENCE [LARGE SCALE GENOMIC DNA]</scope>
</reference>
<proteinExistence type="predicted"/>